<protein>
    <submittedName>
        <fullName evidence="5">TrmB family transcriptional regulator</fullName>
    </submittedName>
</protein>
<keyword evidence="2" id="KW-0175">Coiled coil</keyword>
<dbReference type="PANTHER" id="PTHR34293">
    <property type="entry name" value="HTH-TYPE TRANSCRIPTIONAL REGULATOR TRMBL2"/>
    <property type="match status" value="1"/>
</dbReference>
<dbReference type="EMBL" id="DUFJ01000070">
    <property type="protein sequence ID" value="HIH33254.1"/>
    <property type="molecule type" value="Genomic_DNA"/>
</dbReference>
<dbReference type="InterPro" id="IPR036390">
    <property type="entry name" value="WH_DNA-bd_sf"/>
</dbReference>
<dbReference type="EMBL" id="JAGVWB010000019">
    <property type="protein sequence ID" value="MBS3058306.1"/>
    <property type="molecule type" value="Genomic_DNA"/>
</dbReference>
<dbReference type="InterPro" id="IPR021586">
    <property type="entry name" value="Tscrpt_reg_TrmB_C"/>
</dbReference>
<feature type="domain" description="Transcription regulator TrmB C-terminal" evidence="4">
    <location>
        <begin position="121"/>
        <end position="252"/>
    </location>
</feature>
<dbReference type="Proteomes" id="UP000680185">
    <property type="component" value="Unassembled WGS sequence"/>
</dbReference>
<evidence type="ECO:0000256" key="1">
    <source>
        <dbReference type="ARBA" id="ARBA00007287"/>
    </source>
</evidence>
<dbReference type="SUPFAM" id="SSF56024">
    <property type="entry name" value="Phospholipase D/nuclease"/>
    <property type="match status" value="1"/>
</dbReference>
<dbReference type="SUPFAM" id="SSF46785">
    <property type="entry name" value="Winged helix' DNA-binding domain"/>
    <property type="match status" value="1"/>
</dbReference>
<comment type="similarity">
    <text evidence="1">Belongs to the transcriptional regulator TrmB family.</text>
</comment>
<evidence type="ECO:0000256" key="2">
    <source>
        <dbReference type="SAM" id="Coils"/>
    </source>
</evidence>
<organism evidence="5 7">
    <name type="scientific">Candidatus Iainarchaeum sp</name>
    <dbReference type="NCBI Taxonomy" id="3101447"/>
    <lineage>
        <taxon>Archaea</taxon>
        <taxon>Candidatus Iainarchaeota</taxon>
        <taxon>Candidatus Iainarchaeia</taxon>
        <taxon>Candidatus Iainarchaeales</taxon>
        <taxon>Candidatus Iainarchaeaceae</taxon>
        <taxon>Candidatus Iainarchaeum</taxon>
    </lineage>
</organism>
<accession>A0A7J4KU86</accession>
<comment type="caution">
    <text evidence="5">The sequence shown here is derived from an EMBL/GenBank/DDBJ whole genome shotgun (WGS) entry which is preliminary data.</text>
</comment>
<dbReference type="Proteomes" id="UP000527315">
    <property type="component" value="Unassembled WGS sequence"/>
</dbReference>
<evidence type="ECO:0000259" key="4">
    <source>
        <dbReference type="Pfam" id="PF11495"/>
    </source>
</evidence>
<dbReference type="AlphaFoldDB" id="A0A7J4KU86"/>
<reference evidence="6" key="2">
    <citation type="submission" date="2021-03" db="EMBL/GenBank/DDBJ databases">
        <authorList>
            <person name="Jaffe A."/>
        </authorList>
    </citation>
    <scope>NUCLEOTIDE SEQUENCE</scope>
    <source>
        <strain evidence="6">RIFCSPLOWO2_01_FULL_43_13</strain>
    </source>
</reference>
<feature type="domain" description="Transcription regulator TrmB N-terminal" evidence="3">
    <location>
        <begin position="9"/>
        <end position="75"/>
    </location>
</feature>
<feature type="coiled-coil region" evidence="2">
    <location>
        <begin position="76"/>
        <end position="103"/>
    </location>
</feature>
<dbReference type="InterPro" id="IPR051797">
    <property type="entry name" value="TrmB-like"/>
</dbReference>
<evidence type="ECO:0000313" key="6">
    <source>
        <dbReference type="EMBL" id="MBS3058306.1"/>
    </source>
</evidence>
<dbReference type="Pfam" id="PF11495">
    <property type="entry name" value="Regulator_TrmB"/>
    <property type="match status" value="1"/>
</dbReference>
<dbReference type="Gene3D" id="3.30.870.10">
    <property type="entry name" value="Endonuclease Chain A"/>
    <property type="match status" value="1"/>
</dbReference>
<dbReference type="InterPro" id="IPR002831">
    <property type="entry name" value="Tscrpt_reg_TrmB_N"/>
</dbReference>
<dbReference type="InterPro" id="IPR036388">
    <property type="entry name" value="WH-like_DNA-bd_sf"/>
</dbReference>
<dbReference type="PANTHER" id="PTHR34293:SF1">
    <property type="entry name" value="HTH-TYPE TRANSCRIPTIONAL REGULATOR TRMBL2"/>
    <property type="match status" value="1"/>
</dbReference>
<dbReference type="Pfam" id="PF01978">
    <property type="entry name" value="TrmB"/>
    <property type="match status" value="1"/>
</dbReference>
<reference evidence="7" key="1">
    <citation type="journal article" date="2020" name="bioRxiv">
        <title>A rank-normalized archaeal taxonomy based on genome phylogeny resolves widespread incomplete and uneven classifications.</title>
        <authorList>
            <person name="Rinke C."/>
            <person name="Chuvochina M."/>
            <person name="Mussig A.J."/>
            <person name="Chaumeil P.-A."/>
            <person name="Waite D.W."/>
            <person name="Whitman W.B."/>
            <person name="Parks D.H."/>
            <person name="Hugenholtz P."/>
        </authorList>
    </citation>
    <scope>NUCLEOTIDE SEQUENCE [LARGE SCALE GENOMIC DNA]</scope>
</reference>
<proteinExistence type="inferred from homology"/>
<evidence type="ECO:0000313" key="5">
    <source>
        <dbReference type="EMBL" id="HIH33254.1"/>
    </source>
</evidence>
<dbReference type="Gene3D" id="1.10.10.10">
    <property type="entry name" value="Winged helix-like DNA-binding domain superfamily/Winged helix DNA-binding domain"/>
    <property type="match status" value="1"/>
</dbReference>
<sequence>MSAEAIELLEQLGLTEYEAKTLATLFKLRETEAPEISRLAQVPKTRVYDVLERLTKKGLVIEIYGRPKKYRVIEPNSVFEELISQKKHEIKKLEEKTSELKQFFGNLKTSEEDFGEKVMKVKDKNDFLRILAQEIDSAKSEVIALSRLDENQDILKEALHNALKRKISVKLLSKLPRSLNEDIKRYASNGMSLKEQDHGMNAYIIDKKKVVLALSDFSKEKPEYHFTIWNNNKPAAAMIQKYFDHCWQQGKSV</sequence>
<name>A0A7J4KU86_9ARCH</name>
<evidence type="ECO:0000313" key="7">
    <source>
        <dbReference type="Proteomes" id="UP000527315"/>
    </source>
</evidence>
<gene>
    <name evidence="5" type="ORF">HA227_03300</name>
    <name evidence="6" type="ORF">J4478_02805</name>
</gene>
<reference evidence="6" key="3">
    <citation type="submission" date="2021-05" db="EMBL/GenBank/DDBJ databases">
        <title>Protein family content uncovers lineage relationships and bacterial pathway maintenance mechanisms in DPANN archaea.</title>
        <authorList>
            <person name="Castelle C.J."/>
            <person name="Meheust R."/>
            <person name="Jaffe A.L."/>
            <person name="Seitz K."/>
            <person name="Gong X."/>
            <person name="Baker B.J."/>
            <person name="Banfield J.F."/>
        </authorList>
    </citation>
    <scope>NUCLEOTIDE SEQUENCE</scope>
    <source>
        <strain evidence="6">RIFCSPLOWO2_01_FULL_43_13</strain>
    </source>
</reference>
<evidence type="ECO:0000259" key="3">
    <source>
        <dbReference type="Pfam" id="PF01978"/>
    </source>
</evidence>